<evidence type="ECO:0008006" key="7">
    <source>
        <dbReference type="Google" id="ProtNLM"/>
    </source>
</evidence>
<comment type="caution">
    <text evidence="5">The sequence shown here is derived from an EMBL/GenBank/DDBJ whole genome shotgun (WGS) entry which is preliminary data.</text>
</comment>
<name>A0A5C6SUG5_FUSOC</name>
<feature type="domain" description="Zn(2)-C6 fungal-type" evidence="3">
    <location>
        <begin position="23"/>
        <end position="53"/>
    </location>
</feature>
<dbReference type="AlphaFoldDB" id="A0A5C6SUG5"/>
<dbReference type="GO" id="GO:0000981">
    <property type="term" value="F:DNA-binding transcription factor activity, RNA polymerase II-specific"/>
    <property type="evidence" value="ECO:0007669"/>
    <property type="project" value="InterPro"/>
</dbReference>
<feature type="compositionally biased region" description="Low complexity" evidence="2">
    <location>
        <begin position="66"/>
        <end position="79"/>
    </location>
</feature>
<dbReference type="SUPFAM" id="SSF55729">
    <property type="entry name" value="Acyl-CoA N-acyltransferases (Nat)"/>
    <property type="match status" value="1"/>
</dbReference>
<protein>
    <recommendedName>
        <fullName evidence="7">Zn(2)-C6 fungal-type domain-containing protein</fullName>
    </recommendedName>
</protein>
<evidence type="ECO:0000259" key="4">
    <source>
        <dbReference type="PROSITE" id="PS51186"/>
    </source>
</evidence>
<feature type="region of interest" description="Disordered" evidence="2">
    <location>
        <begin position="1"/>
        <end position="20"/>
    </location>
</feature>
<gene>
    <name evidence="5" type="ORF">FocTR4_00015183</name>
</gene>
<dbReference type="InterPro" id="IPR001138">
    <property type="entry name" value="Zn2Cys6_DnaBD"/>
</dbReference>
<dbReference type="InterPro" id="IPR000182">
    <property type="entry name" value="GNAT_dom"/>
</dbReference>
<evidence type="ECO:0000313" key="5">
    <source>
        <dbReference type="EMBL" id="TXC02247.1"/>
    </source>
</evidence>
<dbReference type="Gene3D" id="3.40.630.30">
    <property type="match status" value="1"/>
</dbReference>
<feature type="domain" description="N-acetyltransferase" evidence="4">
    <location>
        <begin position="359"/>
        <end position="497"/>
    </location>
</feature>
<reference evidence="5 6" key="1">
    <citation type="submission" date="2019-07" db="EMBL/GenBank/DDBJ databases">
        <title>The First High-Quality Draft Genome Sequence of the Causal Agent of the Current Panama Disease Epidemic.</title>
        <authorList>
            <person name="Warmington R.J."/>
            <person name="Kay W."/>
            <person name="Jeffries A."/>
            <person name="Bebber D."/>
            <person name="Moore K."/>
            <person name="Studholme D.J."/>
        </authorList>
    </citation>
    <scope>NUCLEOTIDE SEQUENCE [LARGE SCALE GENOMIC DNA]</scope>
    <source>
        <strain evidence="5 6">TR4</strain>
    </source>
</reference>
<evidence type="ECO:0000256" key="2">
    <source>
        <dbReference type="SAM" id="MobiDB-lite"/>
    </source>
</evidence>
<dbReference type="Proteomes" id="UP000321331">
    <property type="component" value="Unassembled WGS sequence"/>
</dbReference>
<dbReference type="PROSITE" id="PS50048">
    <property type="entry name" value="ZN2_CY6_FUNGAL_2"/>
    <property type="match status" value="1"/>
</dbReference>
<dbReference type="Gene3D" id="4.10.240.10">
    <property type="entry name" value="Zn(2)-C6 fungal-type DNA-binding domain"/>
    <property type="match status" value="1"/>
</dbReference>
<sequence length="497" mass="56876">MPSKSHSQARNGNRRSHTKSRMGCLTCKRRHIRCDENYPQCQNCTKHKVKCSFHDTPSQEELLLQPSPENTSSKSCSSSKPRRPWSAKARAEDLRRCLSNFRPEHADGALVASMALLWLCEDMSSRRQIAEGISAILQTCHRLGHQSGFYHMIAKAWRQTAHLHTTLKTERGKPNGLQRIIVEMQKFKALLKEQEPDDDTWRQLRLLIALAEDLTELEPSTPADKQFERIRLLRDYKLWLPLNDLLTGRNLSSTLMVNAYLYTIALYAQRQTSQAYMIDLGVDLPSLLDETLRQITPVKSYTGLRLKEVTLEDVPVLTEVWFAAFTDPGIQRIWPDTPAVRNWWTEGNRHDLIHKPFQRYVKVVDPDSKDVNGRPRIAAFAKWDTSMPHERGRRYPPWTEDQPGQVCDEFIAKEEAERLRVMGDQKHYYLDTLVTHPDYQRCGAGSMLMKFGCDLADKDGVAAYVDASKSGAGLYKRFGFVDESLPGSGDVASMARR</sequence>
<proteinExistence type="predicted"/>
<evidence type="ECO:0000256" key="1">
    <source>
        <dbReference type="ARBA" id="ARBA00023242"/>
    </source>
</evidence>
<feature type="region of interest" description="Disordered" evidence="2">
    <location>
        <begin position="63"/>
        <end position="87"/>
    </location>
</feature>
<dbReference type="Pfam" id="PF00583">
    <property type="entry name" value="Acetyltransf_1"/>
    <property type="match status" value="1"/>
</dbReference>
<dbReference type="PROSITE" id="PS00463">
    <property type="entry name" value="ZN2_CY6_FUNGAL_1"/>
    <property type="match status" value="1"/>
</dbReference>
<dbReference type="Pfam" id="PF00172">
    <property type="entry name" value="Zn_clus"/>
    <property type="match status" value="1"/>
</dbReference>
<dbReference type="GO" id="GO:0008270">
    <property type="term" value="F:zinc ion binding"/>
    <property type="evidence" value="ECO:0007669"/>
    <property type="project" value="InterPro"/>
</dbReference>
<organism evidence="5 6">
    <name type="scientific">Fusarium oxysporum f. sp. cubense</name>
    <dbReference type="NCBI Taxonomy" id="61366"/>
    <lineage>
        <taxon>Eukaryota</taxon>
        <taxon>Fungi</taxon>
        <taxon>Dikarya</taxon>
        <taxon>Ascomycota</taxon>
        <taxon>Pezizomycotina</taxon>
        <taxon>Sordariomycetes</taxon>
        <taxon>Hypocreomycetidae</taxon>
        <taxon>Hypocreales</taxon>
        <taxon>Nectriaceae</taxon>
        <taxon>Fusarium</taxon>
        <taxon>Fusarium oxysporum species complex</taxon>
    </lineage>
</organism>
<dbReference type="SMART" id="SM00066">
    <property type="entry name" value="GAL4"/>
    <property type="match status" value="1"/>
</dbReference>
<dbReference type="CDD" id="cd00067">
    <property type="entry name" value="GAL4"/>
    <property type="match status" value="1"/>
</dbReference>
<dbReference type="InterPro" id="IPR016181">
    <property type="entry name" value="Acyl_CoA_acyltransferase"/>
</dbReference>
<dbReference type="CDD" id="cd04301">
    <property type="entry name" value="NAT_SF"/>
    <property type="match status" value="1"/>
</dbReference>
<evidence type="ECO:0000313" key="6">
    <source>
        <dbReference type="Proteomes" id="UP000321331"/>
    </source>
</evidence>
<dbReference type="EMBL" id="VMNF01000008">
    <property type="protein sequence ID" value="TXC02247.1"/>
    <property type="molecule type" value="Genomic_DNA"/>
</dbReference>
<dbReference type="SUPFAM" id="SSF57701">
    <property type="entry name" value="Zn2/Cys6 DNA-binding domain"/>
    <property type="match status" value="1"/>
</dbReference>
<dbReference type="PANTHER" id="PTHR42791">
    <property type="entry name" value="GNAT FAMILY ACETYLTRANSFERASE"/>
    <property type="match status" value="1"/>
</dbReference>
<dbReference type="PROSITE" id="PS51186">
    <property type="entry name" value="GNAT"/>
    <property type="match status" value="1"/>
</dbReference>
<feature type="compositionally biased region" description="Polar residues" evidence="2">
    <location>
        <begin position="1"/>
        <end position="11"/>
    </location>
</feature>
<keyword evidence="1" id="KW-0539">Nucleus</keyword>
<evidence type="ECO:0000259" key="3">
    <source>
        <dbReference type="PROSITE" id="PS50048"/>
    </source>
</evidence>
<dbReference type="InterPro" id="IPR036864">
    <property type="entry name" value="Zn2-C6_fun-type_DNA-bd_sf"/>
</dbReference>
<dbReference type="InterPro" id="IPR052523">
    <property type="entry name" value="Trichothecene_AcTrans"/>
</dbReference>
<dbReference type="GO" id="GO:0016747">
    <property type="term" value="F:acyltransferase activity, transferring groups other than amino-acyl groups"/>
    <property type="evidence" value="ECO:0007669"/>
    <property type="project" value="InterPro"/>
</dbReference>
<dbReference type="PANTHER" id="PTHR42791:SF17">
    <property type="entry name" value="ACETYLTRANSFERASE, GNAT FAMILY FAMILY (AFU_ORTHOLOGUE AFUA_8G05690)"/>
    <property type="match status" value="1"/>
</dbReference>
<accession>A0A5C6SUG5</accession>